<feature type="compositionally biased region" description="Polar residues" evidence="3">
    <location>
        <begin position="179"/>
        <end position="204"/>
    </location>
</feature>
<keyword evidence="6" id="KW-1185">Reference proteome</keyword>
<dbReference type="Pfam" id="PF00439">
    <property type="entry name" value="Bromodomain"/>
    <property type="match status" value="1"/>
</dbReference>
<feature type="compositionally biased region" description="Basic and acidic residues" evidence="3">
    <location>
        <begin position="857"/>
        <end position="870"/>
    </location>
</feature>
<dbReference type="STRING" id="675120.N1Q2E9"/>
<evidence type="ECO:0000256" key="1">
    <source>
        <dbReference type="ARBA" id="ARBA00023117"/>
    </source>
</evidence>
<dbReference type="HOGENOM" id="CLU_385418_0_0_1"/>
<dbReference type="GO" id="GO:0006325">
    <property type="term" value="P:chromatin organization"/>
    <property type="evidence" value="ECO:0007669"/>
    <property type="project" value="UniProtKB-ARBA"/>
</dbReference>
<reference evidence="6" key="1">
    <citation type="journal article" date="2012" name="PLoS Genet.">
        <title>The genomes of the fungal plant pathogens Cladosporium fulvum and Dothistroma septosporum reveal adaptation to different hosts and lifestyles but also signatures of common ancestry.</title>
        <authorList>
            <person name="de Wit P.J.G.M."/>
            <person name="van der Burgt A."/>
            <person name="Oekmen B."/>
            <person name="Stergiopoulos I."/>
            <person name="Abd-Elsalam K.A."/>
            <person name="Aerts A.L."/>
            <person name="Bahkali A.H."/>
            <person name="Beenen H.G."/>
            <person name="Chettri P."/>
            <person name="Cox M.P."/>
            <person name="Datema E."/>
            <person name="de Vries R.P."/>
            <person name="Dhillon B."/>
            <person name="Ganley A.R."/>
            <person name="Griffiths S.A."/>
            <person name="Guo Y."/>
            <person name="Hamelin R.C."/>
            <person name="Henrissat B."/>
            <person name="Kabir M.S."/>
            <person name="Jashni M.K."/>
            <person name="Kema G."/>
            <person name="Klaubauf S."/>
            <person name="Lapidus A."/>
            <person name="Levasseur A."/>
            <person name="Lindquist E."/>
            <person name="Mehrabi R."/>
            <person name="Ohm R.A."/>
            <person name="Owen T.J."/>
            <person name="Salamov A."/>
            <person name="Schwelm A."/>
            <person name="Schijlen E."/>
            <person name="Sun H."/>
            <person name="van den Burg H.A."/>
            <person name="van Ham R.C.H.J."/>
            <person name="Zhang S."/>
            <person name="Goodwin S.B."/>
            <person name="Grigoriev I.V."/>
            <person name="Collemare J."/>
            <person name="Bradshaw R.E."/>
        </authorList>
    </citation>
    <scope>NUCLEOTIDE SEQUENCE [LARGE SCALE GENOMIC DNA]</scope>
    <source>
        <strain evidence="6">NZE10 / CBS 128990</strain>
    </source>
</reference>
<feature type="region of interest" description="Disordered" evidence="3">
    <location>
        <begin position="520"/>
        <end position="718"/>
    </location>
</feature>
<dbReference type="eggNOG" id="ENOG502S3YN">
    <property type="taxonomic scope" value="Eukaryota"/>
</dbReference>
<feature type="compositionally biased region" description="Low complexity" evidence="3">
    <location>
        <begin position="430"/>
        <end position="445"/>
    </location>
</feature>
<feature type="compositionally biased region" description="Basic residues" evidence="3">
    <location>
        <begin position="589"/>
        <end position="600"/>
    </location>
</feature>
<dbReference type="PANTHER" id="PTHR15398">
    <property type="entry name" value="BROMODOMAIN-CONTAINING PROTEIN 8"/>
    <property type="match status" value="1"/>
</dbReference>
<name>N1Q2E9_DOTSN</name>
<feature type="region of interest" description="Disordered" evidence="3">
    <location>
        <begin position="165"/>
        <end position="220"/>
    </location>
</feature>
<dbReference type="PANTHER" id="PTHR15398:SF4">
    <property type="entry name" value="BROMODOMAIN-CONTAINING PROTEIN 8 ISOFORM X1"/>
    <property type="match status" value="1"/>
</dbReference>
<feature type="compositionally biased region" description="Low complexity" evidence="3">
    <location>
        <begin position="664"/>
        <end position="673"/>
    </location>
</feature>
<feature type="region of interest" description="Disordered" evidence="3">
    <location>
        <begin position="78"/>
        <end position="115"/>
    </location>
</feature>
<proteinExistence type="predicted"/>
<evidence type="ECO:0000256" key="3">
    <source>
        <dbReference type="SAM" id="MobiDB-lite"/>
    </source>
</evidence>
<feature type="compositionally biased region" description="Low complexity" evidence="3">
    <location>
        <begin position="318"/>
        <end position="333"/>
    </location>
</feature>
<feature type="compositionally biased region" description="Basic and acidic residues" evidence="3">
    <location>
        <begin position="637"/>
        <end position="649"/>
    </location>
</feature>
<organism evidence="5 6">
    <name type="scientific">Dothistroma septosporum (strain NZE10 / CBS 128990)</name>
    <name type="common">Red band needle blight fungus</name>
    <name type="synonym">Mycosphaerella pini</name>
    <dbReference type="NCBI Taxonomy" id="675120"/>
    <lineage>
        <taxon>Eukaryota</taxon>
        <taxon>Fungi</taxon>
        <taxon>Dikarya</taxon>
        <taxon>Ascomycota</taxon>
        <taxon>Pezizomycotina</taxon>
        <taxon>Dothideomycetes</taxon>
        <taxon>Dothideomycetidae</taxon>
        <taxon>Mycosphaerellales</taxon>
        <taxon>Mycosphaerellaceae</taxon>
        <taxon>Dothistroma</taxon>
    </lineage>
</organism>
<feature type="region of interest" description="Disordered" evidence="3">
    <location>
        <begin position="857"/>
        <end position="884"/>
    </location>
</feature>
<dbReference type="Gene3D" id="1.20.920.10">
    <property type="entry name" value="Bromodomain-like"/>
    <property type="match status" value="1"/>
</dbReference>
<dbReference type="Proteomes" id="UP000016933">
    <property type="component" value="Unassembled WGS sequence"/>
</dbReference>
<gene>
    <name evidence="5" type="ORF">DOTSEDRAFT_67604</name>
</gene>
<dbReference type="AlphaFoldDB" id="N1Q2E9"/>
<feature type="region of interest" description="Disordered" evidence="3">
    <location>
        <begin position="233"/>
        <end position="508"/>
    </location>
</feature>
<keyword evidence="1 2" id="KW-0103">Bromodomain</keyword>
<dbReference type="SUPFAM" id="SSF47370">
    <property type="entry name" value="Bromodomain"/>
    <property type="match status" value="1"/>
</dbReference>
<dbReference type="EMBL" id="KB446535">
    <property type="protein sequence ID" value="EME48619.1"/>
    <property type="molecule type" value="Genomic_DNA"/>
</dbReference>
<reference evidence="5 6" key="2">
    <citation type="journal article" date="2012" name="PLoS Pathog.">
        <title>Diverse lifestyles and strategies of plant pathogenesis encoded in the genomes of eighteen Dothideomycetes fungi.</title>
        <authorList>
            <person name="Ohm R.A."/>
            <person name="Feau N."/>
            <person name="Henrissat B."/>
            <person name="Schoch C.L."/>
            <person name="Horwitz B.A."/>
            <person name="Barry K.W."/>
            <person name="Condon B.J."/>
            <person name="Copeland A.C."/>
            <person name="Dhillon B."/>
            <person name="Glaser F."/>
            <person name="Hesse C.N."/>
            <person name="Kosti I."/>
            <person name="LaButti K."/>
            <person name="Lindquist E.A."/>
            <person name="Lucas S."/>
            <person name="Salamov A.A."/>
            <person name="Bradshaw R.E."/>
            <person name="Ciuffetti L."/>
            <person name="Hamelin R.C."/>
            <person name="Kema G.H.J."/>
            <person name="Lawrence C."/>
            <person name="Scott J.A."/>
            <person name="Spatafora J.W."/>
            <person name="Turgeon B.G."/>
            <person name="de Wit P.J.G.M."/>
            <person name="Zhong S."/>
            <person name="Goodwin S.B."/>
            <person name="Grigoriev I.V."/>
        </authorList>
    </citation>
    <scope>NUCLEOTIDE SEQUENCE [LARGE SCALE GENOMIC DNA]</scope>
    <source>
        <strain evidence="6">NZE10 / CBS 128990</strain>
    </source>
</reference>
<feature type="compositionally biased region" description="Polar residues" evidence="3">
    <location>
        <begin position="276"/>
        <end position="293"/>
    </location>
</feature>
<feature type="compositionally biased region" description="Low complexity" evidence="3">
    <location>
        <begin position="364"/>
        <end position="379"/>
    </location>
</feature>
<dbReference type="InterPro" id="IPR036427">
    <property type="entry name" value="Bromodomain-like_sf"/>
</dbReference>
<protein>
    <recommendedName>
        <fullName evidence="4">Bromo domain-containing protein</fullName>
    </recommendedName>
</protein>
<feature type="compositionally biased region" description="Polar residues" evidence="3">
    <location>
        <begin position="344"/>
        <end position="354"/>
    </location>
</feature>
<dbReference type="InterPro" id="IPR001487">
    <property type="entry name" value="Bromodomain"/>
</dbReference>
<sequence length="884" mass="97297">MSTLPTAYTALESLLLFQALRNDGVRYGCFSRISDLLQKIPLIRDDPSYDAGRLSPDALRELYLRLLKDELKADLARQTNGDTHLTNGDVSPGSRKRKAPSPSLPTVQEASQHEHLLPQLVTRLYTTFRDTTVSRLKSYESKYAVVKHEVEEIEAGRWDDILQRQRAASHTHTPRASPKPSSTAHTQSNVTRQEQIRATNSASASPVLAQKPPVDNVQAPPKRYSQAKIDAVINHGPEPQDSPDHQRASSNTTLPPLSEMAPQSPRFGLPPKMPNSVPQQMQPMQHGSSQGYTRSPPAGHQSPYAPPHGHPRSASMASPQLQQSMSRPSSSPRPILPPPKGMQFSPSGPVQHTGSPSMPPNPYSPQQQQQHHAPMPSQHYQAQHRVPPGMSPTSEVPPRGYPSTPNQSHASGYYQQTLPYDNRRTSYSMQQQQHASPYQHQQHASPPTPQAGGYMLAPFHQDPNKPVQQQQHIRPQPPPMPVQGQHQYPQHGHHTPATAPRLQPAPPKPMLSSQFLSALATPPRPRVRPLWKESYRPSPLQTAIPPPRPEVEPLSPVLQRAKSPVRPSRSTRGNDAPTIEGPAQSWTSTKKRSKKRRSHARDRSPHSVASSTADGSSLRARTRSRSVSTVAGGVLPPDDRPASRNEVKAEPSTPANALEDDDSTTAPSTTTAPGMMTRKRRGTLQSQPLPPSKRRRQESPVTASDDLEKLHTPPRSTTIMATRNFNKMSSAIMNDITSHKHASYFAKEVRDKDAPGYSDIIREPQDLKSIRTAITAGGRAIAAASSSLESPPSGTPGASSTIIELERTVDLIPPKAIVNGAQLEKELMRMFANAYMFNPGEDAMALSTKEMFDDVEQKISDWRGTEREAGVDDDDEGKGKRRKL</sequence>
<feature type="domain" description="Bromo" evidence="4">
    <location>
        <begin position="737"/>
        <end position="845"/>
    </location>
</feature>
<evidence type="ECO:0000256" key="2">
    <source>
        <dbReference type="PROSITE-ProRule" id="PRU00035"/>
    </source>
</evidence>
<evidence type="ECO:0000313" key="5">
    <source>
        <dbReference type="EMBL" id="EME48619.1"/>
    </source>
</evidence>
<feature type="compositionally biased region" description="Polar residues" evidence="3">
    <location>
        <begin position="403"/>
        <end position="429"/>
    </location>
</feature>
<evidence type="ECO:0000313" key="6">
    <source>
        <dbReference type="Proteomes" id="UP000016933"/>
    </source>
</evidence>
<evidence type="ECO:0000259" key="4">
    <source>
        <dbReference type="PROSITE" id="PS50014"/>
    </source>
</evidence>
<dbReference type="PROSITE" id="PS50014">
    <property type="entry name" value="BROMODOMAIN_2"/>
    <property type="match status" value="1"/>
</dbReference>
<feature type="compositionally biased region" description="Polar residues" evidence="3">
    <location>
        <begin position="78"/>
        <end position="89"/>
    </location>
</feature>
<dbReference type="GO" id="GO:0035267">
    <property type="term" value="C:NuA4 histone acetyltransferase complex"/>
    <property type="evidence" value="ECO:0007669"/>
    <property type="project" value="TreeGrafter"/>
</dbReference>
<accession>N1Q2E9</accession>
<dbReference type="OrthoDB" id="21449at2759"/>
<dbReference type="OMA" id="FGPAFPM"/>